<dbReference type="InParanoid" id="E2ALA6"/>
<name>E2ALA6_CAMFO</name>
<evidence type="ECO:0000313" key="1">
    <source>
        <dbReference type="EMBL" id="EFN65785.1"/>
    </source>
</evidence>
<accession>E2ALA6</accession>
<gene>
    <name evidence="1" type="ORF">EAG_13828</name>
</gene>
<sequence length="56" mass="6474">KLKLKSKGNRFDGVKQIQSSITRQLNNVPISDFQNALYKLKQPAKFCVEFKGIYIE</sequence>
<keyword evidence="2" id="KW-1185">Reference proteome</keyword>
<reference evidence="1 2" key="1">
    <citation type="journal article" date="2010" name="Science">
        <title>Genomic comparison of the ants Camponotus floridanus and Harpegnathos saltator.</title>
        <authorList>
            <person name="Bonasio R."/>
            <person name="Zhang G."/>
            <person name="Ye C."/>
            <person name="Mutti N.S."/>
            <person name="Fang X."/>
            <person name="Qin N."/>
            <person name="Donahue G."/>
            <person name="Yang P."/>
            <person name="Li Q."/>
            <person name="Li C."/>
            <person name="Zhang P."/>
            <person name="Huang Z."/>
            <person name="Berger S.L."/>
            <person name="Reinberg D."/>
            <person name="Wang J."/>
            <person name="Liebig J."/>
        </authorList>
    </citation>
    <scope>NUCLEOTIDE SEQUENCE [LARGE SCALE GENOMIC DNA]</scope>
    <source>
        <strain evidence="2">C129</strain>
    </source>
</reference>
<feature type="non-terminal residue" evidence="1">
    <location>
        <position position="56"/>
    </location>
</feature>
<proteinExistence type="predicted"/>
<dbReference type="Proteomes" id="UP000000311">
    <property type="component" value="Unassembled WGS sequence"/>
</dbReference>
<dbReference type="AlphaFoldDB" id="E2ALA6"/>
<protein>
    <submittedName>
        <fullName evidence="1">Uncharacterized protein</fullName>
    </submittedName>
</protein>
<organism evidence="2">
    <name type="scientific">Camponotus floridanus</name>
    <name type="common">Florida carpenter ant</name>
    <dbReference type="NCBI Taxonomy" id="104421"/>
    <lineage>
        <taxon>Eukaryota</taxon>
        <taxon>Metazoa</taxon>
        <taxon>Ecdysozoa</taxon>
        <taxon>Arthropoda</taxon>
        <taxon>Hexapoda</taxon>
        <taxon>Insecta</taxon>
        <taxon>Pterygota</taxon>
        <taxon>Neoptera</taxon>
        <taxon>Endopterygota</taxon>
        <taxon>Hymenoptera</taxon>
        <taxon>Apocrita</taxon>
        <taxon>Aculeata</taxon>
        <taxon>Formicoidea</taxon>
        <taxon>Formicidae</taxon>
        <taxon>Formicinae</taxon>
        <taxon>Camponotus</taxon>
    </lineage>
</organism>
<evidence type="ECO:0000313" key="2">
    <source>
        <dbReference type="Proteomes" id="UP000000311"/>
    </source>
</evidence>
<dbReference type="EMBL" id="GL440570">
    <property type="protein sequence ID" value="EFN65785.1"/>
    <property type="molecule type" value="Genomic_DNA"/>
</dbReference>
<feature type="non-terminal residue" evidence="1">
    <location>
        <position position="1"/>
    </location>
</feature>